<dbReference type="OrthoDB" id="1009316at2"/>
<protein>
    <submittedName>
        <fullName evidence="2">Uncharacterized protein</fullName>
    </submittedName>
</protein>
<organism evidence="2 3">
    <name type="scientific">Rikenella microfusus</name>
    <dbReference type="NCBI Taxonomy" id="28139"/>
    <lineage>
        <taxon>Bacteria</taxon>
        <taxon>Pseudomonadati</taxon>
        <taxon>Bacteroidota</taxon>
        <taxon>Bacteroidia</taxon>
        <taxon>Bacteroidales</taxon>
        <taxon>Rikenellaceae</taxon>
        <taxon>Rikenella</taxon>
    </lineage>
</organism>
<dbReference type="AlphaFoldDB" id="A0A379MS99"/>
<name>A0A379MS99_9BACT</name>
<dbReference type="Proteomes" id="UP000255233">
    <property type="component" value="Unassembled WGS sequence"/>
</dbReference>
<dbReference type="STRING" id="880526.GCA_000427365_02061"/>
<evidence type="ECO:0000256" key="1">
    <source>
        <dbReference type="SAM" id="SignalP"/>
    </source>
</evidence>
<keyword evidence="1" id="KW-0732">Signal</keyword>
<accession>A0A379MS99</accession>
<dbReference type="RefSeq" id="WP_027291617.1">
    <property type="nucleotide sequence ID" value="NZ_UGVL01000001.1"/>
</dbReference>
<proteinExistence type="predicted"/>
<sequence length="219" mass="24457">MGTRTRTLAILLAGQAALFGTWAAHAQSSPVTETSLNETLYRTVCERVQTPLVFSTRDTLFALSLPADEPAEIYLQLTVGKNGKVKDKLTKVHANHIANYVAPAFAAATEELRIDRELLAGMQGKDTSLILTFPMEYQCVLDTVMRVWPESGEIGFAPFYRLDDRYTNAGIAQGPQTIQQRERNLFIGSGGSIVGAIWDYWHSDPSRVWYYLAFIHEPE</sequence>
<reference evidence="2 3" key="1">
    <citation type="submission" date="2018-06" db="EMBL/GenBank/DDBJ databases">
        <authorList>
            <consortium name="Pathogen Informatics"/>
            <person name="Doyle S."/>
        </authorList>
    </citation>
    <scope>NUCLEOTIDE SEQUENCE [LARGE SCALE GENOMIC DNA]</scope>
    <source>
        <strain evidence="2 3">NCTC11190</strain>
    </source>
</reference>
<feature type="signal peptide" evidence="1">
    <location>
        <begin position="1"/>
        <end position="26"/>
    </location>
</feature>
<gene>
    <name evidence="2" type="ORF">NCTC11190_01759</name>
</gene>
<keyword evidence="3" id="KW-1185">Reference proteome</keyword>
<feature type="chain" id="PRO_5016673722" evidence="1">
    <location>
        <begin position="27"/>
        <end position="219"/>
    </location>
</feature>
<evidence type="ECO:0000313" key="2">
    <source>
        <dbReference type="EMBL" id="SUE34531.1"/>
    </source>
</evidence>
<evidence type="ECO:0000313" key="3">
    <source>
        <dbReference type="Proteomes" id="UP000255233"/>
    </source>
</evidence>
<dbReference type="EMBL" id="UGVL01000001">
    <property type="protein sequence ID" value="SUE34531.1"/>
    <property type="molecule type" value="Genomic_DNA"/>
</dbReference>